<dbReference type="GO" id="GO:0000145">
    <property type="term" value="C:exocyst"/>
    <property type="evidence" value="ECO:0007669"/>
    <property type="project" value="TreeGrafter"/>
</dbReference>
<gene>
    <name evidence="2" type="ORF">BXYJ_LOCUS9637</name>
</gene>
<reference evidence="2" key="2">
    <citation type="submission" date="2020-09" db="EMBL/GenBank/DDBJ databases">
        <authorList>
            <person name="Kikuchi T."/>
        </authorList>
    </citation>
    <scope>NUCLEOTIDE SEQUENCE</scope>
    <source>
        <strain evidence="2">Ka4C1</strain>
    </source>
</reference>
<dbReference type="PANTHER" id="PTHR12100">
    <property type="entry name" value="SEC10"/>
    <property type="match status" value="1"/>
</dbReference>
<evidence type="ECO:0000256" key="1">
    <source>
        <dbReference type="SAM" id="Coils"/>
    </source>
</evidence>
<keyword evidence="1" id="KW-0175">Coiled coil</keyword>
<keyword evidence="4" id="KW-1185">Reference proteome</keyword>
<dbReference type="Proteomes" id="UP000095284">
    <property type="component" value="Unplaced"/>
</dbReference>
<dbReference type="SMR" id="A0A1I7S4A4"/>
<dbReference type="GO" id="GO:0006887">
    <property type="term" value="P:exocytosis"/>
    <property type="evidence" value="ECO:0007669"/>
    <property type="project" value="TreeGrafter"/>
</dbReference>
<feature type="coiled-coil region" evidence="1">
    <location>
        <begin position="52"/>
        <end position="97"/>
    </location>
</feature>
<protein>
    <submittedName>
        <fullName evidence="2">(pine wood nematode) hypothetical protein</fullName>
    </submittedName>
</protein>
<proteinExistence type="predicted"/>
<dbReference type="WBParaSite" id="BXY_0783600.1">
    <property type="protein sequence ID" value="BXY_0783600.1"/>
    <property type="gene ID" value="BXY_0783600"/>
</dbReference>
<reference evidence="5" key="1">
    <citation type="submission" date="2016-11" db="UniProtKB">
        <authorList>
            <consortium name="WormBaseParasite"/>
        </authorList>
    </citation>
    <scope>IDENTIFICATION</scope>
</reference>
<dbReference type="EMBL" id="CAJFDI010000004">
    <property type="protein sequence ID" value="CAD5227092.1"/>
    <property type="molecule type" value="Genomic_DNA"/>
</dbReference>
<sequence>MANRPYFSTYVEDLEQDPFDATDFVERLAWRITEGKEDVDVEYLKRKFEEEIGSLQTSSENFQAKIQRLEDQRNVAKMKYLDSLQQLHEKNAEALEKVKVSGGDIVYFMALESSF</sequence>
<dbReference type="Proteomes" id="UP000582659">
    <property type="component" value="Unassembled WGS sequence"/>
</dbReference>
<dbReference type="OrthoDB" id="125856at2759"/>
<dbReference type="AlphaFoldDB" id="A0A1I7S4A4"/>
<accession>A0A1I7S4A4</accession>
<evidence type="ECO:0000313" key="3">
    <source>
        <dbReference type="Proteomes" id="UP000095284"/>
    </source>
</evidence>
<name>A0A1I7S4A4_BURXY</name>
<dbReference type="PANTHER" id="PTHR12100:SF0">
    <property type="entry name" value="EXOCYST COMPLEX COMPONENT 5"/>
    <property type="match status" value="1"/>
</dbReference>
<evidence type="ECO:0000313" key="4">
    <source>
        <dbReference type="Proteomes" id="UP000659654"/>
    </source>
</evidence>
<evidence type="ECO:0000313" key="5">
    <source>
        <dbReference type="WBParaSite" id="BXY_0783600.1"/>
    </source>
</evidence>
<organism evidence="3 5">
    <name type="scientific">Bursaphelenchus xylophilus</name>
    <name type="common">Pinewood nematode worm</name>
    <name type="synonym">Aphelenchoides xylophilus</name>
    <dbReference type="NCBI Taxonomy" id="6326"/>
    <lineage>
        <taxon>Eukaryota</taxon>
        <taxon>Metazoa</taxon>
        <taxon>Ecdysozoa</taxon>
        <taxon>Nematoda</taxon>
        <taxon>Chromadorea</taxon>
        <taxon>Rhabditida</taxon>
        <taxon>Tylenchina</taxon>
        <taxon>Tylenchomorpha</taxon>
        <taxon>Aphelenchoidea</taxon>
        <taxon>Aphelenchoididae</taxon>
        <taxon>Bursaphelenchus</taxon>
    </lineage>
</organism>
<dbReference type="GO" id="GO:0006893">
    <property type="term" value="P:Golgi to plasma membrane transport"/>
    <property type="evidence" value="ECO:0007669"/>
    <property type="project" value="TreeGrafter"/>
</dbReference>
<dbReference type="EMBL" id="CAJFCV020000004">
    <property type="protein sequence ID" value="CAG9116887.1"/>
    <property type="molecule type" value="Genomic_DNA"/>
</dbReference>
<dbReference type="Proteomes" id="UP000659654">
    <property type="component" value="Unassembled WGS sequence"/>
</dbReference>
<dbReference type="InterPro" id="IPR009976">
    <property type="entry name" value="Sec10-like"/>
</dbReference>
<evidence type="ECO:0000313" key="2">
    <source>
        <dbReference type="EMBL" id="CAD5227092.1"/>
    </source>
</evidence>